<dbReference type="RefSeq" id="WP_090378309.1">
    <property type="nucleotide sequence ID" value="NZ_FNSC01000001.1"/>
</dbReference>
<accession>A0A1H4V1G0</accession>
<evidence type="ECO:0000313" key="2">
    <source>
        <dbReference type="Proteomes" id="UP000242849"/>
    </source>
</evidence>
<dbReference type="OrthoDB" id="8456061at2"/>
<name>A0A1H4V1G0_PSEAG</name>
<dbReference type="EMBL" id="FNSC01000001">
    <property type="protein sequence ID" value="SEC74234.1"/>
    <property type="molecule type" value="Genomic_DNA"/>
</dbReference>
<reference evidence="2" key="1">
    <citation type="submission" date="2016-10" db="EMBL/GenBank/DDBJ databases">
        <authorList>
            <person name="Varghese N."/>
            <person name="Submissions S."/>
        </authorList>
    </citation>
    <scope>NUCLEOTIDE SEQUENCE [LARGE SCALE GENOMIC DNA]</scope>
    <source>
        <strain evidence="2">DSM 12111</strain>
    </source>
</reference>
<protein>
    <submittedName>
        <fullName evidence="1">Uncharacterized protein</fullName>
    </submittedName>
</protein>
<dbReference type="STRING" id="53406.SAMN05421553_1367"/>
<keyword evidence="2" id="KW-1185">Reference proteome</keyword>
<dbReference type="AlphaFoldDB" id="A0A1H4V1G0"/>
<evidence type="ECO:0000313" key="1">
    <source>
        <dbReference type="EMBL" id="SEC74234.1"/>
    </source>
</evidence>
<proteinExistence type="predicted"/>
<gene>
    <name evidence="1" type="ORF">SAMN05421553_1367</name>
</gene>
<organism evidence="1 2">
    <name type="scientific">Pseudomonas anguilliseptica</name>
    <dbReference type="NCBI Taxonomy" id="53406"/>
    <lineage>
        <taxon>Bacteria</taxon>
        <taxon>Pseudomonadati</taxon>
        <taxon>Pseudomonadota</taxon>
        <taxon>Gammaproteobacteria</taxon>
        <taxon>Pseudomonadales</taxon>
        <taxon>Pseudomonadaceae</taxon>
        <taxon>Pseudomonas</taxon>
    </lineage>
</organism>
<dbReference type="Proteomes" id="UP000242849">
    <property type="component" value="Unassembled WGS sequence"/>
</dbReference>
<sequence length="78" mass="8687">MKDATWMTDTNLYVAVMDDGSRRDGFAEYLCIEAAGQGVSPALIKVVDMAKVIRDKEFVELGKAYCAKPGEETEVKFY</sequence>